<evidence type="ECO:0000313" key="3">
    <source>
        <dbReference type="Proteomes" id="UP001589906"/>
    </source>
</evidence>
<proteinExistence type="predicted"/>
<dbReference type="RefSeq" id="WP_376833176.1">
    <property type="nucleotide sequence ID" value="NZ_JBHLSW010000001.1"/>
</dbReference>
<evidence type="ECO:0000313" key="2">
    <source>
        <dbReference type="EMBL" id="MFC0632335.1"/>
    </source>
</evidence>
<evidence type="ECO:0000256" key="1">
    <source>
        <dbReference type="SAM" id="Phobius"/>
    </source>
</evidence>
<dbReference type="Proteomes" id="UP001589906">
    <property type="component" value="Unassembled WGS sequence"/>
</dbReference>
<keyword evidence="1" id="KW-0472">Membrane</keyword>
<name>A0ABV6QY94_9CAUL</name>
<accession>A0ABV6QY94</accession>
<keyword evidence="1" id="KW-1133">Transmembrane helix</keyword>
<protein>
    <submittedName>
        <fullName evidence="2">Uncharacterized protein</fullName>
    </submittedName>
</protein>
<comment type="caution">
    <text evidence="2">The sequence shown here is derived from an EMBL/GenBank/DDBJ whole genome shotgun (WGS) entry which is preliminary data.</text>
</comment>
<sequence>MTPPDLSTEDGRAAYRRELRRVGWRWRWGGLALIVIAALWVAAARDGGQAWAEQGVVVAYGLLAAGWVLVISSIAMRTRHHRRRMAELDGAAR</sequence>
<feature type="transmembrane region" description="Helical" evidence="1">
    <location>
        <begin position="26"/>
        <end position="43"/>
    </location>
</feature>
<keyword evidence="1" id="KW-0812">Transmembrane</keyword>
<gene>
    <name evidence="2" type="ORF">ACFFGE_00365</name>
</gene>
<organism evidence="2 3">
    <name type="scientific">Brevundimonas balnearis</name>
    <dbReference type="NCBI Taxonomy" id="1572858"/>
    <lineage>
        <taxon>Bacteria</taxon>
        <taxon>Pseudomonadati</taxon>
        <taxon>Pseudomonadota</taxon>
        <taxon>Alphaproteobacteria</taxon>
        <taxon>Caulobacterales</taxon>
        <taxon>Caulobacteraceae</taxon>
        <taxon>Brevundimonas</taxon>
    </lineage>
</organism>
<reference evidence="2 3" key="1">
    <citation type="submission" date="2024-09" db="EMBL/GenBank/DDBJ databases">
        <authorList>
            <person name="Sun Q."/>
            <person name="Mori K."/>
        </authorList>
    </citation>
    <scope>NUCLEOTIDE SEQUENCE [LARGE SCALE GENOMIC DNA]</scope>
    <source>
        <strain evidence="2 3">NCAIM B.02621</strain>
    </source>
</reference>
<dbReference type="EMBL" id="JBHLSW010000001">
    <property type="protein sequence ID" value="MFC0632335.1"/>
    <property type="molecule type" value="Genomic_DNA"/>
</dbReference>
<keyword evidence="3" id="KW-1185">Reference proteome</keyword>
<feature type="transmembrane region" description="Helical" evidence="1">
    <location>
        <begin position="55"/>
        <end position="75"/>
    </location>
</feature>